<reference evidence="1" key="1">
    <citation type="submission" date="2018-06" db="EMBL/GenBank/DDBJ databases">
        <authorList>
            <person name="Zhirakovskaya E."/>
        </authorList>
    </citation>
    <scope>NUCLEOTIDE SEQUENCE</scope>
</reference>
<evidence type="ECO:0000313" key="1">
    <source>
        <dbReference type="EMBL" id="VAW42832.1"/>
    </source>
</evidence>
<organism evidence="1">
    <name type="scientific">hydrothermal vent metagenome</name>
    <dbReference type="NCBI Taxonomy" id="652676"/>
    <lineage>
        <taxon>unclassified sequences</taxon>
        <taxon>metagenomes</taxon>
        <taxon>ecological metagenomes</taxon>
    </lineage>
</organism>
<dbReference type="AlphaFoldDB" id="A0A3B0VUT2"/>
<sequence length="42" mass="4969">MCKTAVSQHLVWVKRPFNPKPRTIPLMLYSHSQYQAEQLEVL</sequence>
<name>A0A3B0VUT2_9ZZZZ</name>
<proteinExistence type="predicted"/>
<accession>A0A3B0VUT2</accession>
<gene>
    <name evidence="1" type="ORF">MNBD_CHLOROFLEXI01-4551</name>
</gene>
<dbReference type="EMBL" id="UOEU01000968">
    <property type="protein sequence ID" value="VAW42832.1"/>
    <property type="molecule type" value="Genomic_DNA"/>
</dbReference>
<protein>
    <submittedName>
        <fullName evidence="1">Uncharacterized protein</fullName>
    </submittedName>
</protein>